<feature type="compositionally biased region" description="Pro residues" evidence="1">
    <location>
        <begin position="548"/>
        <end position="558"/>
    </location>
</feature>
<feature type="compositionally biased region" description="Polar residues" evidence="1">
    <location>
        <begin position="697"/>
        <end position="736"/>
    </location>
</feature>
<dbReference type="PANTHER" id="PTHR45834:SF3">
    <property type="entry name" value="RHO GUANINE NUCLEOTIDE EXCHANGE FACTOR 3, ISOFORM L"/>
    <property type="match status" value="1"/>
</dbReference>
<organism evidence="3 4">
    <name type="scientific">Sphaeroforma arctica JP610</name>
    <dbReference type="NCBI Taxonomy" id="667725"/>
    <lineage>
        <taxon>Eukaryota</taxon>
        <taxon>Ichthyosporea</taxon>
        <taxon>Ichthyophonida</taxon>
        <taxon>Sphaeroforma</taxon>
    </lineage>
</organism>
<reference evidence="3 4" key="1">
    <citation type="submission" date="2011-02" db="EMBL/GenBank/DDBJ databases">
        <title>The Genome Sequence of Sphaeroforma arctica JP610.</title>
        <authorList>
            <consortium name="The Broad Institute Genome Sequencing Platform"/>
            <person name="Russ C."/>
            <person name="Cuomo C."/>
            <person name="Young S.K."/>
            <person name="Zeng Q."/>
            <person name="Gargeya S."/>
            <person name="Alvarado L."/>
            <person name="Berlin A."/>
            <person name="Chapman S.B."/>
            <person name="Chen Z."/>
            <person name="Freedman E."/>
            <person name="Gellesch M."/>
            <person name="Goldberg J."/>
            <person name="Griggs A."/>
            <person name="Gujja S."/>
            <person name="Heilman E."/>
            <person name="Heiman D."/>
            <person name="Howarth C."/>
            <person name="Mehta T."/>
            <person name="Neiman D."/>
            <person name="Pearson M."/>
            <person name="Roberts A."/>
            <person name="Saif S."/>
            <person name="Shea T."/>
            <person name="Shenoy N."/>
            <person name="Sisk P."/>
            <person name="Stolte C."/>
            <person name="Sykes S."/>
            <person name="White J."/>
            <person name="Yandava C."/>
            <person name="Burger G."/>
            <person name="Gray M.W."/>
            <person name="Holland P.W.H."/>
            <person name="King N."/>
            <person name="Lang F.B.F."/>
            <person name="Roger A.J."/>
            <person name="Ruiz-Trillo I."/>
            <person name="Haas B."/>
            <person name="Nusbaum C."/>
            <person name="Birren B."/>
        </authorList>
    </citation>
    <scope>NUCLEOTIDE SEQUENCE [LARGE SCALE GENOMIC DNA]</scope>
    <source>
        <strain evidence="3 4">JP610</strain>
    </source>
</reference>
<feature type="compositionally biased region" description="Pro residues" evidence="1">
    <location>
        <begin position="640"/>
        <end position="651"/>
    </location>
</feature>
<keyword evidence="4" id="KW-1185">Reference proteome</keyword>
<dbReference type="InterPro" id="IPR035899">
    <property type="entry name" value="DBL_dom_sf"/>
</dbReference>
<dbReference type="GO" id="GO:0005085">
    <property type="term" value="F:guanyl-nucleotide exchange factor activity"/>
    <property type="evidence" value="ECO:0007669"/>
    <property type="project" value="InterPro"/>
</dbReference>
<evidence type="ECO:0000313" key="4">
    <source>
        <dbReference type="Proteomes" id="UP000054560"/>
    </source>
</evidence>
<dbReference type="Gene3D" id="2.30.29.30">
    <property type="entry name" value="Pleckstrin-homology domain (PH domain)/Phosphotyrosine-binding domain (PTB)"/>
    <property type="match status" value="1"/>
</dbReference>
<dbReference type="STRING" id="667725.A0A0L0FNF2"/>
<dbReference type="InterPro" id="IPR011993">
    <property type="entry name" value="PH-like_dom_sf"/>
</dbReference>
<dbReference type="GeneID" id="25910503"/>
<dbReference type="Gene3D" id="1.20.900.10">
    <property type="entry name" value="Dbl homology (DH) domain"/>
    <property type="match status" value="1"/>
</dbReference>
<feature type="compositionally biased region" description="Acidic residues" evidence="1">
    <location>
        <begin position="517"/>
        <end position="530"/>
    </location>
</feature>
<dbReference type="RefSeq" id="XP_014151440.1">
    <property type="nucleotide sequence ID" value="XM_014295965.1"/>
</dbReference>
<dbReference type="OrthoDB" id="1594986at2759"/>
<feature type="domain" description="DH" evidence="2">
    <location>
        <begin position="1"/>
        <end position="175"/>
    </location>
</feature>
<proteinExistence type="predicted"/>
<dbReference type="EMBL" id="KQ242702">
    <property type="protein sequence ID" value="KNC77538.1"/>
    <property type="molecule type" value="Genomic_DNA"/>
</dbReference>
<dbReference type="Proteomes" id="UP000054560">
    <property type="component" value="Unassembled WGS sequence"/>
</dbReference>
<feature type="compositionally biased region" description="Low complexity" evidence="1">
    <location>
        <begin position="500"/>
        <end position="516"/>
    </location>
</feature>
<feature type="compositionally biased region" description="Basic and acidic residues" evidence="1">
    <location>
        <begin position="591"/>
        <end position="603"/>
    </location>
</feature>
<feature type="compositionally biased region" description="Polar residues" evidence="1">
    <location>
        <begin position="463"/>
        <end position="478"/>
    </location>
</feature>
<evidence type="ECO:0000313" key="3">
    <source>
        <dbReference type="EMBL" id="KNC77538.1"/>
    </source>
</evidence>
<protein>
    <recommendedName>
        <fullName evidence="2">DH domain-containing protein</fullName>
    </recommendedName>
</protein>
<feature type="region of interest" description="Disordered" evidence="1">
    <location>
        <begin position="373"/>
        <end position="761"/>
    </location>
</feature>
<dbReference type="InterPro" id="IPR053086">
    <property type="entry name" value="RhoGEF_domain"/>
</dbReference>
<dbReference type="InterPro" id="IPR000219">
    <property type="entry name" value="DH_dom"/>
</dbReference>
<feature type="compositionally biased region" description="Low complexity" evidence="1">
    <location>
        <begin position="673"/>
        <end position="692"/>
    </location>
</feature>
<dbReference type="SMART" id="SM00325">
    <property type="entry name" value="RhoGEF"/>
    <property type="match status" value="1"/>
</dbReference>
<dbReference type="AlphaFoldDB" id="A0A0L0FNF2"/>
<sequence length="761" mass="83695">MLETEQTYVDSLYDMEGLLNECLCFVKPNGPFHRVDIELLFGNVAELYVFHLDLLERLNSCIDYPWFAGTFFNDSAEEMMKLYITYCSNSSAALEALTLLSQDNEMSAIIGKLLQAKQKPLGLGPEILKPVQRILKYPLLLRELTKYSEQGEDGYDDAVEAMDKINTVADYINNRKAADEKLQRVVSIKDKLDHFDEDLLSYGLLIMEASVRVSIGGRRPGERKMHVMEKCILLAKQDYSGRMNFKDLLLIDKTEVNRSQHDPSTFELLTKEMKNNKTGRNPAEGKVKTYKVSCRTSAECKALTKAIQKLTESSLLNFLAAKSQPKSAVEENEATKYLDLDAIERRERRLRELRSKKTSVRSGLGMGKKITHLSIQDLGSRKTTSSPLVRSKIAASSPALSRDSPKSIKKSKTLGAGNRPESPDRRLSQQHITGLGPPTSSAPIHKMTSENAIPNWGAPHLAEQNQRTSSPVPASIRNSMPPPLPPARKPNNGQSDDDTSTMSDQSYTTTTTAYNDQDSEFDTDEAESDFEILINEDLSDTKGYARPPSYPPAGPPPSNDCIAVPACREPFTKFSYSDPLNYHSIPQPVPPERHLQPRRDSNSDRSVPPEVPHTKPRRPSAPSLPSESVPKQRARAGSHTPPPIAPKPKVPPTVIAHLHRKPTVKAPAPPEPTTAHPEPTTAHPEPTTAHPPISKPPGSSNGTSQSPSYGNSPTNARLAGGTSSPSPMEGATTSDAGATRRKSQPHSPRALAPKPPKLTLS</sequence>
<dbReference type="SUPFAM" id="SSF48065">
    <property type="entry name" value="DBL homology domain (DH-domain)"/>
    <property type="match status" value="1"/>
</dbReference>
<dbReference type="Pfam" id="PF00621">
    <property type="entry name" value="RhoGEF"/>
    <property type="match status" value="1"/>
</dbReference>
<dbReference type="eggNOG" id="KOG3518">
    <property type="taxonomic scope" value="Eukaryota"/>
</dbReference>
<dbReference type="PANTHER" id="PTHR45834">
    <property type="entry name" value="RHO GUANINE NUCLEOTIDE EXCHANGE FACTOR 9-RELATED"/>
    <property type="match status" value="1"/>
</dbReference>
<dbReference type="PROSITE" id="PS50010">
    <property type="entry name" value="DH_2"/>
    <property type="match status" value="1"/>
</dbReference>
<dbReference type="CDD" id="cd00160">
    <property type="entry name" value="RhoGEF"/>
    <property type="match status" value="1"/>
</dbReference>
<evidence type="ECO:0000259" key="2">
    <source>
        <dbReference type="PROSITE" id="PS50010"/>
    </source>
</evidence>
<dbReference type="PRINTS" id="PR01217">
    <property type="entry name" value="PRICHEXTENSN"/>
</dbReference>
<evidence type="ECO:0000256" key="1">
    <source>
        <dbReference type="SAM" id="MobiDB-lite"/>
    </source>
</evidence>
<gene>
    <name evidence="3" type="ORF">SARC_09999</name>
</gene>
<dbReference type="GO" id="GO:0005829">
    <property type="term" value="C:cytosol"/>
    <property type="evidence" value="ECO:0007669"/>
    <property type="project" value="TreeGrafter"/>
</dbReference>
<name>A0A0L0FNF2_9EUKA</name>
<accession>A0A0L0FNF2</accession>